<comment type="similarity">
    <text evidence="1">Belongs to the peptidase C2 family.</text>
</comment>
<dbReference type="PROSITE" id="PS50203">
    <property type="entry name" value="CALPAIN_CAT"/>
    <property type="match status" value="1"/>
</dbReference>
<dbReference type="PANTHER" id="PTHR10183:SF379">
    <property type="entry name" value="CALPAIN-5"/>
    <property type="match status" value="1"/>
</dbReference>
<dbReference type="Pfam" id="PF00648">
    <property type="entry name" value="Peptidase_C2"/>
    <property type="match status" value="1"/>
</dbReference>
<dbReference type="AlphaFoldDB" id="A0A4S8LYK2"/>
<evidence type="ECO:0000313" key="7">
    <source>
        <dbReference type="EMBL" id="THU94561.1"/>
    </source>
</evidence>
<protein>
    <submittedName>
        <fullName evidence="7">Cysteine proteinase</fullName>
    </submittedName>
</protein>
<dbReference type="InterPro" id="IPR038765">
    <property type="entry name" value="Papain-like_cys_pep_sf"/>
</dbReference>
<evidence type="ECO:0000256" key="5">
    <source>
        <dbReference type="PROSITE-ProRule" id="PRU00239"/>
    </source>
</evidence>
<reference evidence="7 8" key="1">
    <citation type="journal article" date="2019" name="Nat. Ecol. Evol.">
        <title>Megaphylogeny resolves global patterns of mushroom evolution.</title>
        <authorList>
            <person name="Varga T."/>
            <person name="Krizsan K."/>
            <person name="Foldi C."/>
            <person name="Dima B."/>
            <person name="Sanchez-Garcia M."/>
            <person name="Sanchez-Ramirez S."/>
            <person name="Szollosi G.J."/>
            <person name="Szarkandi J.G."/>
            <person name="Papp V."/>
            <person name="Albert L."/>
            <person name="Andreopoulos W."/>
            <person name="Angelini C."/>
            <person name="Antonin V."/>
            <person name="Barry K.W."/>
            <person name="Bougher N.L."/>
            <person name="Buchanan P."/>
            <person name="Buyck B."/>
            <person name="Bense V."/>
            <person name="Catcheside P."/>
            <person name="Chovatia M."/>
            <person name="Cooper J."/>
            <person name="Damon W."/>
            <person name="Desjardin D."/>
            <person name="Finy P."/>
            <person name="Geml J."/>
            <person name="Haridas S."/>
            <person name="Hughes K."/>
            <person name="Justo A."/>
            <person name="Karasinski D."/>
            <person name="Kautmanova I."/>
            <person name="Kiss B."/>
            <person name="Kocsube S."/>
            <person name="Kotiranta H."/>
            <person name="LaButti K.M."/>
            <person name="Lechner B.E."/>
            <person name="Liimatainen K."/>
            <person name="Lipzen A."/>
            <person name="Lukacs Z."/>
            <person name="Mihaltcheva S."/>
            <person name="Morgado L.N."/>
            <person name="Niskanen T."/>
            <person name="Noordeloos M.E."/>
            <person name="Ohm R.A."/>
            <person name="Ortiz-Santana B."/>
            <person name="Ovrebo C."/>
            <person name="Racz N."/>
            <person name="Riley R."/>
            <person name="Savchenko A."/>
            <person name="Shiryaev A."/>
            <person name="Soop K."/>
            <person name="Spirin V."/>
            <person name="Szebenyi C."/>
            <person name="Tomsovsky M."/>
            <person name="Tulloss R.E."/>
            <person name="Uehling J."/>
            <person name="Grigoriev I.V."/>
            <person name="Vagvolgyi C."/>
            <person name="Papp T."/>
            <person name="Martin F.M."/>
            <person name="Miettinen O."/>
            <person name="Hibbett D.S."/>
            <person name="Nagy L.G."/>
        </authorList>
    </citation>
    <scope>NUCLEOTIDE SEQUENCE [LARGE SCALE GENOMIC DNA]</scope>
    <source>
        <strain evidence="7 8">CBS 962.96</strain>
    </source>
</reference>
<dbReference type="PRINTS" id="PR00704">
    <property type="entry name" value="CALPAIN"/>
</dbReference>
<organism evidence="7 8">
    <name type="scientific">Dendrothele bispora (strain CBS 962.96)</name>
    <dbReference type="NCBI Taxonomy" id="1314807"/>
    <lineage>
        <taxon>Eukaryota</taxon>
        <taxon>Fungi</taxon>
        <taxon>Dikarya</taxon>
        <taxon>Basidiomycota</taxon>
        <taxon>Agaricomycotina</taxon>
        <taxon>Agaricomycetes</taxon>
        <taxon>Agaricomycetidae</taxon>
        <taxon>Agaricales</taxon>
        <taxon>Agaricales incertae sedis</taxon>
        <taxon>Dendrothele</taxon>
    </lineage>
</organism>
<keyword evidence="4" id="KW-0788">Thiol protease</keyword>
<proteinExistence type="inferred from homology"/>
<dbReference type="SMART" id="SM00230">
    <property type="entry name" value="CysPc"/>
    <property type="match status" value="1"/>
</dbReference>
<evidence type="ECO:0000256" key="1">
    <source>
        <dbReference type="ARBA" id="ARBA00007623"/>
    </source>
</evidence>
<dbReference type="SUPFAM" id="SSF54001">
    <property type="entry name" value="Cysteine proteinases"/>
    <property type="match status" value="1"/>
</dbReference>
<dbReference type="OrthoDB" id="424753at2759"/>
<dbReference type="InterPro" id="IPR001300">
    <property type="entry name" value="Peptidase_C2_calpain_cat"/>
</dbReference>
<accession>A0A4S8LYK2</accession>
<keyword evidence="3" id="KW-0378">Hydrolase</keyword>
<dbReference type="GO" id="GO:0004198">
    <property type="term" value="F:calcium-dependent cysteine-type endopeptidase activity"/>
    <property type="evidence" value="ECO:0007669"/>
    <property type="project" value="InterPro"/>
</dbReference>
<keyword evidence="2" id="KW-0645">Protease</keyword>
<dbReference type="PANTHER" id="PTHR10183">
    <property type="entry name" value="CALPAIN"/>
    <property type="match status" value="1"/>
</dbReference>
<evidence type="ECO:0000256" key="4">
    <source>
        <dbReference type="ARBA" id="ARBA00022807"/>
    </source>
</evidence>
<keyword evidence="8" id="KW-1185">Reference proteome</keyword>
<dbReference type="GO" id="GO:0006508">
    <property type="term" value="P:proteolysis"/>
    <property type="evidence" value="ECO:0007669"/>
    <property type="project" value="UniProtKB-KW"/>
</dbReference>
<gene>
    <name evidence="7" type="ORF">K435DRAFT_819975</name>
</gene>
<dbReference type="Proteomes" id="UP000297245">
    <property type="component" value="Unassembled WGS sequence"/>
</dbReference>
<feature type="domain" description="Calpain catalytic" evidence="6">
    <location>
        <begin position="97"/>
        <end position="392"/>
    </location>
</feature>
<evidence type="ECO:0000256" key="2">
    <source>
        <dbReference type="ARBA" id="ARBA00022670"/>
    </source>
</evidence>
<comment type="caution">
    <text evidence="5">Lacks conserved residue(s) required for the propagation of feature annotation.</text>
</comment>
<evidence type="ECO:0000256" key="3">
    <source>
        <dbReference type="ARBA" id="ARBA00022801"/>
    </source>
</evidence>
<dbReference type="InterPro" id="IPR022684">
    <property type="entry name" value="Calpain_cysteine_protease"/>
</dbReference>
<evidence type="ECO:0000259" key="6">
    <source>
        <dbReference type="PROSITE" id="PS50203"/>
    </source>
</evidence>
<evidence type="ECO:0000313" key="8">
    <source>
        <dbReference type="Proteomes" id="UP000297245"/>
    </source>
</evidence>
<name>A0A4S8LYK2_DENBC</name>
<dbReference type="EMBL" id="ML179221">
    <property type="protein sequence ID" value="THU94561.1"/>
    <property type="molecule type" value="Genomic_DNA"/>
</dbReference>
<sequence length="497" mass="56085">MALFNLMKHSIGTEKEAQEPPKQAIFVQQSSKAGLLVTNELGKALRDCKAKVDRISRDCRMKNRKFRDLEFDLEYDSRRCLHGLGGNNEIYLPSDVQRVTEIFDSPQFFVDGVSFAYPVGGDISNSWFVSALATVARKRGLIKRLCVARDEQVGVYGFIFFKDSAWVTVIIDDLLYTCIPKFEALSPLEKQLYHDNKQFYNTHARKGTKSLYFAKSATQGETWVPLIEKAYAKLYGSYAALVGGDASEAIEDLTGGVSTFIPTRDIFDTDRFWNEELLKVNIDRLFGCTYEALSGVRSGNWSSQVHGLVGNYSYSVVRAAEVNGKRFVVVRGPASGQTGWTGPWSDGSKEWTKEWAELLPEIGHVLGEDGQFVMEYKDFLNCWDTFDKTLLFDDSWVMSSQWLHVATRPLPAWTFGNVSFTFSLSQSTHAVIVLSQIDDRSFYEISGRSSWELDFVLFKAGKKQVVTESFPNQDYARSVNVEVDLEAGDYIVHVSGF</sequence>
<dbReference type="Gene3D" id="3.90.70.10">
    <property type="entry name" value="Cysteine proteinases"/>
    <property type="match status" value="1"/>
</dbReference>